<evidence type="ECO:0000259" key="12">
    <source>
        <dbReference type="PROSITE" id="PS50109"/>
    </source>
</evidence>
<dbReference type="PANTHER" id="PTHR45436:SF5">
    <property type="entry name" value="SENSOR HISTIDINE KINASE TRCS"/>
    <property type="match status" value="1"/>
</dbReference>
<sequence length="450" mass="48565">MRIRATLAATSVVLLALVAGGALLLVLLQQALVNDATSQTVSTARDLAGKYAGETVPGVPTLAKDLTHKGQEVQIVTSKDKVVAAAHEEYLEHSLVKTPAAPGQTVSYPAGSPHINAHEDDPVVTSVGFLSGGKAYAVNVMAEIDVQKQSVRTVGLYLLVGIPVLLLVVGWLTWLLVGRALHEVERIREQVDGVRRSRLSQRIDVPPTADEIARLATTMNAMLTRLEESDAAQRRFASDASHELRSPLATLNATLEIAIADETGDTWRDMQPVLLGQTGRMKSLVDDLLTLAKADDHQVHLRRTEQDLDDLIENEARAVGGGSSKQFVVRAEPIRVVCDGARIAQVLRNLLDNAERHANSRIWVSCRVEGGIATVDVDNDGPAVPRADRTRIFERFVRLDDSRSRDSGSSGLGLAIAAEFVTAHGGTIVATESPQGYCRFRFTLPVDDAP</sequence>
<evidence type="ECO:0000313" key="15">
    <source>
        <dbReference type="Proteomes" id="UP000237752"/>
    </source>
</evidence>
<dbReference type="OrthoDB" id="9786919at2"/>
<dbReference type="Gene3D" id="3.30.565.10">
    <property type="entry name" value="Histidine kinase-like ATPase, C-terminal domain"/>
    <property type="match status" value="1"/>
</dbReference>
<evidence type="ECO:0000256" key="10">
    <source>
        <dbReference type="ARBA" id="ARBA00023136"/>
    </source>
</evidence>
<dbReference type="CDD" id="cd06225">
    <property type="entry name" value="HAMP"/>
    <property type="match status" value="1"/>
</dbReference>
<keyword evidence="8 11" id="KW-1133">Transmembrane helix</keyword>
<keyword evidence="6 11" id="KW-0812">Transmembrane</keyword>
<dbReference type="PRINTS" id="PR00344">
    <property type="entry name" value="BCTRLSENSOR"/>
</dbReference>
<feature type="transmembrane region" description="Helical" evidence="11">
    <location>
        <begin position="154"/>
        <end position="177"/>
    </location>
</feature>
<dbReference type="EMBL" id="PVUE01000003">
    <property type="protein sequence ID" value="PRZ43124.1"/>
    <property type="molecule type" value="Genomic_DNA"/>
</dbReference>
<evidence type="ECO:0000256" key="5">
    <source>
        <dbReference type="ARBA" id="ARBA00022679"/>
    </source>
</evidence>
<keyword evidence="9" id="KW-0902">Two-component regulatory system</keyword>
<dbReference type="Gene3D" id="6.10.340.10">
    <property type="match status" value="1"/>
</dbReference>
<comment type="catalytic activity">
    <reaction evidence="1">
        <text>ATP + protein L-histidine = ADP + protein N-phospho-L-histidine.</text>
        <dbReference type="EC" id="2.7.13.3"/>
    </reaction>
</comment>
<dbReference type="SMART" id="SM00387">
    <property type="entry name" value="HATPase_c"/>
    <property type="match status" value="1"/>
</dbReference>
<dbReference type="PANTHER" id="PTHR45436">
    <property type="entry name" value="SENSOR HISTIDINE KINASE YKOH"/>
    <property type="match status" value="1"/>
</dbReference>
<keyword evidence="5" id="KW-0808">Transferase</keyword>
<gene>
    <name evidence="14" type="ORF">CLV47_103181</name>
</gene>
<evidence type="ECO:0000256" key="1">
    <source>
        <dbReference type="ARBA" id="ARBA00000085"/>
    </source>
</evidence>
<dbReference type="EC" id="2.7.13.3" evidence="3"/>
<feature type="domain" description="HAMP" evidence="13">
    <location>
        <begin position="178"/>
        <end position="231"/>
    </location>
</feature>
<dbReference type="PROSITE" id="PS50885">
    <property type="entry name" value="HAMP"/>
    <property type="match status" value="1"/>
</dbReference>
<keyword evidence="15" id="KW-1185">Reference proteome</keyword>
<evidence type="ECO:0000256" key="6">
    <source>
        <dbReference type="ARBA" id="ARBA00022692"/>
    </source>
</evidence>
<dbReference type="CDD" id="cd00082">
    <property type="entry name" value="HisKA"/>
    <property type="match status" value="1"/>
</dbReference>
<evidence type="ECO:0000313" key="14">
    <source>
        <dbReference type="EMBL" id="PRZ43124.1"/>
    </source>
</evidence>
<dbReference type="SUPFAM" id="SSF55874">
    <property type="entry name" value="ATPase domain of HSP90 chaperone/DNA topoisomerase II/histidine kinase"/>
    <property type="match status" value="1"/>
</dbReference>
<dbReference type="InterPro" id="IPR036890">
    <property type="entry name" value="HATPase_C_sf"/>
</dbReference>
<dbReference type="GO" id="GO:0005886">
    <property type="term" value="C:plasma membrane"/>
    <property type="evidence" value="ECO:0007669"/>
    <property type="project" value="UniProtKB-SubCell"/>
</dbReference>
<dbReference type="RefSeq" id="WP_106348091.1">
    <property type="nucleotide sequence ID" value="NZ_PVUE01000003.1"/>
</dbReference>
<evidence type="ECO:0000256" key="7">
    <source>
        <dbReference type="ARBA" id="ARBA00022777"/>
    </source>
</evidence>
<evidence type="ECO:0000256" key="2">
    <source>
        <dbReference type="ARBA" id="ARBA00004236"/>
    </source>
</evidence>
<evidence type="ECO:0000256" key="11">
    <source>
        <dbReference type="SAM" id="Phobius"/>
    </source>
</evidence>
<evidence type="ECO:0000256" key="3">
    <source>
        <dbReference type="ARBA" id="ARBA00012438"/>
    </source>
</evidence>
<evidence type="ECO:0000259" key="13">
    <source>
        <dbReference type="PROSITE" id="PS50885"/>
    </source>
</evidence>
<evidence type="ECO:0000256" key="9">
    <source>
        <dbReference type="ARBA" id="ARBA00023012"/>
    </source>
</evidence>
<dbReference type="InterPro" id="IPR003594">
    <property type="entry name" value="HATPase_dom"/>
</dbReference>
<dbReference type="Gene3D" id="1.10.287.130">
    <property type="match status" value="1"/>
</dbReference>
<proteinExistence type="predicted"/>
<dbReference type="GO" id="GO:0000155">
    <property type="term" value="F:phosphorelay sensor kinase activity"/>
    <property type="evidence" value="ECO:0007669"/>
    <property type="project" value="InterPro"/>
</dbReference>
<comment type="subcellular location">
    <subcellularLocation>
        <location evidence="2">Cell membrane</location>
    </subcellularLocation>
</comment>
<name>A0A2T1A3K9_9ACTN</name>
<evidence type="ECO:0000256" key="8">
    <source>
        <dbReference type="ARBA" id="ARBA00022989"/>
    </source>
</evidence>
<dbReference type="SUPFAM" id="SSF47384">
    <property type="entry name" value="Homodimeric domain of signal transducing histidine kinase"/>
    <property type="match status" value="1"/>
</dbReference>
<keyword evidence="10 11" id="KW-0472">Membrane</keyword>
<dbReference type="Pfam" id="PF00672">
    <property type="entry name" value="HAMP"/>
    <property type="match status" value="1"/>
</dbReference>
<evidence type="ECO:0000256" key="4">
    <source>
        <dbReference type="ARBA" id="ARBA00022553"/>
    </source>
</evidence>
<dbReference type="PROSITE" id="PS50109">
    <property type="entry name" value="HIS_KIN"/>
    <property type="match status" value="1"/>
</dbReference>
<organism evidence="14 15">
    <name type="scientific">Antricoccus suffuscus</name>
    <dbReference type="NCBI Taxonomy" id="1629062"/>
    <lineage>
        <taxon>Bacteria</taxon>
        <taxon>Bacillati</taxon>
        <taxon>Actinomycetota</taxon>
        <taxon>Actinomycetes</taxon>
        <taxon>Geodermatophilales</taxon>
        <taxon>Antricoccaceae</taxon>
        <taxon>Antricoccus</taxon>
    </lineage>
</organism>
<dbReference type="InterPro" id="IPR003661">
    <property type="entry name" value="HisK_dim/P_dom"/>
</dbReference>
<dbReference type="InterPro" id="IPR005467">
    <property type="entry name" value="His_kinase_dom"/>
</dbReference>
<feature type="domain" description="Histidine kinase" evidence="12">
    <location>
        <begin position="239"/>
        <end position="448"/>
    </location>
</feature>
<keyword evidence="4" id="KW-0597">Phosphoprotein</keyword>
<dbReference type="InterPro" id="IPR050428">
    <property type="entry name" value="TCS_sensor_his_kinase"/>
</dbReference>
<reference evidence="14 15" key="1">
    <citation type="submission" date="2018-03" db="EMBL/GenBank/DDBJ databases">
        <title>Genomic Encyclopedia of Archaeal and Bacterial Type Strains, Phase II (KMG-II): from individual species to whole genera.</title>
        <authorList>
            <person name="Goeker M."/>
        </authorList>
    </citation>
    <scope>NUCLEOTIDE SEQUENCE [LARGE SCALE GENOMIC DNA]</scope>
    <source>
        <strain evidence="14 15">DSM 100065</strain>
    </source>
</reference>
<dbReference type="SMART" id="SM00388">
    <property type="entry name" value="HisKA"/>
    <property type="match status" value="1"/>
</dbReference>
<dbReference type="AlphaFoldDB" id="A0A2T1A3K9"/>
<dbReference type="InterPro" id="IPR004358">
    <property type="entry name" value="Sig_transdc_His_kin-like_C"/>
</dbReference>
<dbReference type="Pfam" id="PF02518">
    <property type="entry name" value="HATPase_c"/>
    <property type="match status" value="1"/>
</dbReference>
<accession>A0A2T1A3K9</accession>
<dbReference type="Proteomes" id="UP000237752">
    <property type="component" value="Unassembled WGS sequence"/>
</dbReference>
<keyword evidence="7 14" id="KW-0418">Kinase</keyword>
<protein>
    <recommendedName>
        <fullName evidence="3">histidine kinase</fullName>
        <ecNumber evidence="3">2.7.13.3</ecNumber>
    </recommendedName>
</protein>
<dbReference type="Pfam" id="PF00512">
    <property type="entry name" value="HisKA"/>
    <property type="match status" value="1"/>
</dbReference>
<dbReference type="SMART" id="SM00304">
    <property type="entry name" value="HAMP"/>
    <property type="match status" value="1"/>
</dbReference>
<comment type="caution">
    <text evidence="14">The sequence shown here is derived from an EMBL/GenBank/DDBJ whole genome shotgun (WGS) entry which is preliminary data.</text>
</comment>
<dbReference type="InterPro" id="IPR036097">
    <property type="entry name" value="HisK_dim/P_sf"/>
</dbReference>
<dbReference type="FunFam" id="1.10.287.130:FF:000001">
    <property type="entry name" value="Two-component sensor histidine kinase"/>
    <property type="match status" value="1"/>
</dbReference>
<dbReference type="InterPro" id="IPR003660">
    <property type="entry name" value="HAMP_dom"/>
</dbReference>